<dbReference type="AlphaFoldDB" id="A0A9Y2AIP2"/>
<comment type="function">
    <text evidence="8">The phosphoenolpyruvate-dependent sugar phosphotransferase system (sugar PTS), a major carbohydrate active transport system, catalyzes the phosphorylation of incoming sugar substrates concomitantly with their translocation across the cell membrane. The enzyme II UlaABC PTS system is involved in ascorbate transport.</text>
</comment>
<dbReference type="GO" id="GO:0016301">
    <property type="term" value="F:kinase activity"/>
    <property type="evidence" value="ECO:0007669"/>
    <property type="project" value="UniProtKB-KW"/>
</dbReference>
<dbReference type="Proteomes" id="UP001243623">
    <property type="component" value="Chromosome"/>
</dbReference>
<evidence type="ECO:0000256" key="1">
    <source>
        <dbReference type="ARBA" id="ARBA00004496"/>
    </source>
</evidence>
<dbReference type="PROSITE" id="PS51094">
    <property type="entry name" value="PTS_EIIA_TYPE_2"/>
    <property type="match status" value="1"/>
</dbReference>
<reference evidence="12" key="1">
    <citation type="submission" date="2023-03" db="EMBL/GenBank/DDBJ databases">
        <title>Selenobaculum gbiensis gen. nov. sp. nov., a new bacterium isolated from the gut microbiota of IBD patient.</title>
        <authorList>
            <person name="Yeo S."/>
            <person name="Park H."/>
            <person name="Huh C.S."/>
        </authorList>
    </citation>
    <scope>NUCLEOTIDE SEQUENCE</scope>
    <source>
        <strain evidence="12">ICN-92133</strain>
    </source>
</reference>
<evidence type="ECO:0000256" key="9">
    <source>
        <dbReference type="ARBA" id="ARBA00041175"/>
    </source>
</evidence>
<feature type="domain" description="PTS EIIA type-2" evidence="11">
    <location>
        <begin position="4"/>
        <end position="147"/>
    </location>
</feature>
<dbReference type="EMBL" id="CP120678">
    <property type="protein sequence ID" value="WIW70140.1"/>
    <property type="molecule type" value="Genomic_DNA"/>
</dbReference>
<dbReference type="InterPro" id="IPR002178">
    <property type="entry name" value="PTS_EIIA_type-2_dom"/>
</dbReference>
<dbReference type="KEGG" id="sgbi:P3F81_09575"/>
<evidence type="ECO:0000256" key="5">
    <source>
        <dbReference type="ARBA" id="ARBA00022679"/>
    </source>
</evidence>
<keyword evidence="5" id="KW-0808">Transferase</keyword>
<dbReference type="PANTHER" id="PTHR36203:SF1">
    <property type="entry name" value="ASCORBATE-SPECIFIC PTS SYSTEM EIIA COMPONENT"/>
    <property type="match status" value="1"/>
</dbReference>
<evidence type="ECO:0000256" key="8">
    <source>
        <dbReference type="ARBA" id="ARBA00037387"/>
    </source>
</evidence>
<dbReference type="Pfam" id="PF00359">
    <property type="entry name" value="PTS_EIIA_2"/>
    <property type="match status" value="1"/>
</dbReference>
<evidence type="ECO:0000259" key="11">
    <source>
        <dbReference type="PROSITE" id="PS51094"/>
    </source>
</evidence>
<organism evidence="12 13">
    <name type="scientific">Selenobaculum gibii</name>
    <dbReference type="NCBI Taxonomy" id="3054208"/>
    <lineage>
        <taxon>Bacteria</taxon>
        <taxon>Bacillati</taxon>
        <taxon>Bacillota</taxon>
        <taxon>Negativicutes</taxon>
        <taxon>Selenomonadales</taxon>
        <taxon>Selenomonadaceae</taxon>
        <taxon>Selenobaculum</taxon>
    </lineage>
</organism>
<keyword evidence="4" id="KW-0597">Phosphoprotein</keyword>
<keyword evidence="7" id="KW-0418">Kinase</keyword>
<dbReference type="RefSeq" id="WP_147670237.1">
    <property type="nucleotide sequence ID" value="NZ_CP120678.1"/>
</dbReference>
<keyword evidence="6" id="KW-0598">Phosphotransferase system</keyword>
<protein>
    <recommendedName>
        <fullName evidence="9">Ascorbate-specific PTS system EIIA component</fullName>
    </recommendedName>
    <alternativeName>
        <fullName evidence="10">Ascorbate-specific phosphotransferase enzyme IIA component</fullName>
    </alternativeName>
</protein>
<evidence type="ECO:0000256" key="10">
    <source>
        <dbReference type="ARBA" id="ARBA00042072"/>
    </source>
</evidence>
<dbReference type="GO" id="GO:0009401">
    <property type="term" value="P:phosphoenolpyruvate-dependent sugar phosphotransferase system"/>
    <property type="evidence" value="ECO:0007669"/>
    <property type="project" value="UniProtKB-KW"/>
</dbReference>
<keyword evidence="2" id="KW-0813">Transport</keyword>
<name>A0A9Y2AIP2_9FIRM</name>
<keyword evidence="3" id="KW-0963">Cytoplasm</keyword>
<dbReference type="CDD" id="cd00211">
    <property type="entry name" value="PTS_IIA_fru"/>
    <property type="match status" value="1"/>
</dbReference>
<evidence type="ECO:0000313" key="12">
    <source>
        <dbReference type="EMBL" id="WIW70140.1"/>
    </source>
</evidence>
<evidence type="ECO:0000256" key="6">
    <source>
        <dbReference type="ARBA" id="ARBA00022683"/>
    </source>
</evidence>
<keyword evidence="13" id="KW-1185">Reference proteome</keyword>
<dbReference type="Gene3D" id="3.40.930.10">
    <property type="entry name" value="Mannitol-specific EII, Chain A"/>
    <property type="match status" value="1"/>
</dbReference>
<evidence type="ECO:0000256" key="4">
    <source>
        <dbReference type="ARBA" id="ARBA00022553"/>
    </source>
</evidence>
<dbReference type="PANTHER" id="PTHR36203">
    <property type="entry name" value="ASCORBATE-SPECIFIC PTS SYSTEM EIIA COMPONENT"/>
    <property type="match status" value="1"/>
</dbReference>
<evidence type="ECO:0000256" key="7">
    <source>
        <dbReference type="ARBA" id="ARBA00022777"/>
    </source>
</evidence>
<dbReference type="InterPro" id="IPR016152">
    <property type="entry name" value="PTrfase/Anion_transptr"/>
</dbReference>
<evidence type="ECO:0000313" key="13">
    <source>
        <dbReference type="Proteomes" id="UP001243623"/>
    </source>
</evidence>
<evidence type="ECO:0000256" key="3">
    <source>
        <dbReference type="ARBA" id="ARBA00022490"/>
    </source>
</evidence>
<evidence type="ECO:0000256" key="2">
    <source>
        <dbReference type="ARBA" id="ARBA00022448"/>
    </source>
</evidence>
<dbReference type="InterPro" id="IPR051351">
    <property type="entry name" value="Ascorbate-PTS_EIIA_comp"/>
</dbReference>
<proteinExistence type="predicted"/>
<dbReference type="SUPFAM" id="SSF55804">
    <property type="entry name" value="Phoshotransferase/anion transport protein"/>
    <property type="match status" value="1"/>
</dbReference>
<comment type="subcellular location">
    <subcellularLocation>
        <location evidence="1">Cytoplasm</location>
    </subcellularLocation>
</comment>
<sequence length="148" mass="16346">MLTGFLGIDSIRVNVDCKDWKGAVKAGCELLLKKGYIESSYEEAIIKNHMTIGPYMVVAPQIMLAHARPEDGAKEISLSLITLKNAIVFGNETNDPVKLIITLATTNGQEHLKLLESLMELLSNEADVKNIMQAQTVSEVESIIKKYK</sequence>
<gene>
    <name evidence="12" type="ORF">P3F81_09575</name>
</gene>
<dbReference type="GO" id="GO:0005737">
    <property type="term" value="C:cytoplasm"/>
    <property type="evidence" value="ECO:0007669"/>
    <property type="project" value="UniProtKB-SubCell"/>
</dbReference>
<keyword evidence="12" id="KW-0762">Sugar transport</keyword>
<accession>A0A9Y2AIP2</accession>